<dbReference type="SUPFAM" id="SSF56529">
    <property type="entry name" value="FAH"/>
    <property type="match status" value="1"/>
</dbReference>
<dbReference type="PANTHER" id="PTHR30143:SF0">
    <property type="entry name" value="2-KETO-4-PENTENOATE HYDRATASE"/>
    <property type="match status" value="1"/>
</dbReference>
<protein>
    <submittedName>
        <fullName evidence="1">2-keto-4-pentenoate hydratase</fullName>
    </submittedName>
</protein>
<organism evidence="1 2">
    <name type="scientific">Agrobacterium tumefaciens</name>
    <dbReference type="NCBI Taxonomy" id="358"/>
    <lineage>
        <taxon>Bacteria</taxon>
        <taxon>Pseudomonadati</taxon>
        <taxon>Pseudomonadota</taxon>
        <taxon>Alphaproteobacteria</taxon>
        <taxon>Hyphomicrobiales</taxon>
        <taxon>Rhizobiaceae</taxon>
        <taxon>Rhizobium/Agrobacterium group</taxon>
        <taxon>Agrobacterium</taxon>
        <taxon>Agrobacterium tumefaciens complex</taxon>
    </lineage>
</organism>
<dbReference type="InterPro" id="IPR050772">
    <property type="entry name" value="Hydratase-Decarb/MhpD_sf"/>
</dbReference>
<name>A0AA44J945_AGRTU</name>
<accession>A0AA44J945</accession>
<dbReference type="Gene3D" id="3.90.850.10">
    <property type="entry name" value="Fumarylacetoacetase-like, C-terminal domain"/>
    <property type="match status" value="1"/>
</dbReference>
<gene>
    <name evidence="1" type="ORF">G6M46_14375</name>
</gene>
<dbReference type="Proteomes" id="UP000702952">
    <property type="component" value="Unassembled WGS sequence"/>
</dbReference>
<dbReference type="EMBL" id="JAAMAY010000024">
    <property type="protein sequence ID" value="NTC29334.1"/>
    <property type="molecule type" value="Genomic_DNA"/>
</dbReference>
<comment type="caution">
    <text evidence="1">The sequence shown here is derived from an EMBL/GenBank/DDBJ whole genome shotgun (WGS) entry which is preliminary data.</text>
</comment>
<dbReference type="GO" id="GO:0005737">
    <property type="term" value="C:cytoplasm"/>
    <property type="evidence" value="ECO:0007669"/>
    <property type="project" value="TreeGrafter"/>
</dbReference>
<reference evidence="1" key="1">
    <citation type="journal article" date="2020" name="Science">
        <title>Unexpected conservation and global transmission of agrobacterial virulence plasmids.</title>
        <authorList>
            <person name="Weisberg A.J."/>
            <person name="Davis E.W. 2nd"/>
            <person name="Tabima J."/>
            <person name="Belcher M.S."/>
            <person name="Miller M."/>
            <person name="Kuo C.H."/>
            <person name="Loper J.E."/>
            <person name="Grunwald N.J."/>
            <person name="Putnam M.L."/>
            <person name="Chang J.H."/>
        </authorList>
    </citation>
    <scope>NUCLEOTIDE SEQUENCE</scope>
    <source>
        <strain evidence="1">17-1853-1a</strain>
    </source>
</reference>
<dbReference type="PANTHER" id="PTHR30143">
    <property type="entry name" value="ACID HYDRATASE"/>
    <property type="match status" value="1"/>
</dbReference>
<proteinExistence type="predicted"/>
<evidence type="ECO:0000313" key="2">
    <source>
        <dbReference type="Proteomes" id="UP000702952"/>
    </source>
</evidence>
<dbReference type="GO" id="GO:0008684">
    <property type="term" value="F:2-oxopent-4-enoate hydratase activity"/>
    <property type="evidence" value="ECO:0007669"/>
    <property type="project" value="TreeGrafter"/>
</dbReference>
<dbReference type="InterPro" id="IPR036663">
    <property type="entry name" value="Fumarylacetoacetase_C_sf"/>
</dbReference>
<evidence type="ECO:0000313" key="1">
    <source>
        <dbReference type="EMBL" id="NTC29334.1"/>
    </source>
</evidence>
<sequence>MRRSYQTVDTNNLARTLVRLRSEGKQLPTTHFQTLPADRESAMEIQGVVAELENIDSRAWKVASSPSNDLVVAPLHPFVRSSPRPTLIWRQGIKLEVEIAVKLGKDLPVLANGAYSRNGLADAVSEVYLGAELVWSAVEEGATISYPLFLADRLGNMGYVIGPSLHASTLDSLVGMPLAVSLDRATLHDAVAQHPAGDVLTWLLSYANDRSRPSASLLAGSVFTTGSLCGAIEIKKPGEIVITFGPETAFDFVLSAEP</sequence>
<dbReference type="AlphaFoldDB" id="A0AA44J945"/>